<accession>A0A9P0LDM8</accession>
<evidence type="ECO:0000313" key="2">
    <source>
        <dbReference type="Proteomes" id="UP001152888"/>
    </source>
</evidence>
<keyword evidence="2" id="KW-1185">Reference proteome</keyword>
<name>A0A9P0LDM8_ACAOB</name>
<dbReference type="AlphaFoldDB" id="A0A9P0LDM8"/>
<gene>
    <name evidence="1" type="ORF">ACAOBT_LOCUS21579</name>
</gene>
<proteinExistence type="predicted"/>
<reference evidence="1" key="1">
    <citation type="submission" date="2022-03" db="EMBL/GenBank/DDBJ databases">
        <authorList>
            <person name="Sayadi A."/>
        </authorList>
    </citation>
    <scope>NUCLEOTIDE SEQUENCE</scope>
</reference>
<sequence>MVRAGCCRRTFFISCRKVSMVTDLGCLKPISKVVHYFLTSIL</sequence>
<organism evidence="1 2">
    <name type="scientific">Acanthoscelides obtectus</name>
    <name type="common">Bean weevil</name>
    <name type="synonym">Bruchus obtectus</name>
    <dbReference type="NCBI Taxonomy" id="200917"/>
    <lineage>
        <taxon>Eukaryota</taxon>
        <taxon>Metazoa</taxon>
        <taxon>Ecdysozoa</taxon>
        <taxon>Arthropoda</taxon>
        <taxon>Hexapoda</taxon>
        <taxon>Insecta</taxon>
        <taxon>Pterygota</taxon>
        <taxon>Neoptera</taxon>
        <taxon>Endopterygota</taxon>
        <taxon>Coleoptera</taxon>
        <taxon>Polyphaga</taxon>
        <taxon>Cucujiformia</taxon>
        <taxon>Chrysomeloidea</taxon>
        <taxon>Chrysomelidae</taxon>
        <taxon>Bruchinae</taxon>
        <taxon>Bruchini</taxon>
        <taxon>Acanthoscelides</taxon>
    </lineage>
</organism>
<evidence type="ECO:0000313" key="1">
    <source>
        <dbReference type="EMBL" id="CAH1993551.1"/>
    </source>
</evidence>
<protein>
    <submittedName>
        <fullName evidence="1">Uncharacterized protein</fullName>
    </submittedName>
</protein>
<comment type="caution">
    <text evidence="1">The sequence shown here is derived from an EMBL/GenBank/DDBJ whole genome shotgun (WGS) entry which is preliminary data.</text>
</comment>
<dbReference type="Proteomes" id="UP001152888">
    <property type="component" value="Unassembled WGS sequence"/>
</dbReference>
<dbReference type="EMBL" id="CAKOFQ010007175">
    <property type="protein sequence ID" value="CAH1993551.1"/>
    <property type="molecule type" value="Genomic_DNA"/>
</dbReference>